<dbReference type="PANTHER" id="PTHR10267">
    <property type="entry name" value="DNA POLYMERASE SUBUNIT GAMMA-1"/>
    <property type="match status" value="1"/>
</dbReference>
<dbReference type="Pfam" id="PF18136">
    <property type="entry name" value="DNApol_Exo"/>
    <property type="match status" value="1"/>
</dbReference>
<feature type="compositionally biased region" description="Polar residues" evidence="2">
    <location>
        <begin position="1636"/>
        <end position="1649"/>
    </location>
</feature>
<protein>
    <recommendedName>
        <fullName evidence="1">Mitochondrial DNA polymerase catalytic subunit</fullName>
    </recommendedName>
</protein>
<evidence type="ECO:0000256" key="2">
    <source>
        <dbReference type="SAM" id="MobiDB-lite"/>
    </source>
</evidence>
<dbReference type="Pfam" id="PF00476">
    <property type="entry name" value="DNA_pol_A"/>
    <property type="match status" value="1"/>
</dbReference>
<dbReference type="GO" id="GO:0008408">
    <property type="term" value="F:3'-5' exonuclease activity"/>
    <property type="evidence" value="ECO:0007669"/>
    <property type="project" value="TreeGrafter"/>
</dbReference>
<feature type="region of interest" description="Disordered" evidence="2">
    <location>
        <begin position="1511"/>
        <end position="1567"/>
    </location>
</feature>
<dbReference type="GO" id="GO:0005760">
    <property type="term" value="C:gamma DNA polymerase complex"/>
    <property type="evidence" value="ECO:0007669"/>
    <property type="project" value="InterPro"/>
</dbReference>
<dbReference type="EMBL" id="LN483142">
    <property type="protein sequence ID" value="CED83342.1"/>
    <property type="molecule type" value="Genomic_DNA"/>
</dbReference>
<dbReference type="InterPro" id="IPR001098">
    <property type="entry name" value="DNA-dir_DNA_pol_A_palm_dom"/>
</dbReference>
<dbReference type="SUPFAM" id="SSF53098">
    <property type="entry name" value="Ribonuclease H-like"/>
    <property type="match status" value="1"/>
</dbReference>
<dbReference type="SMART" id="SM00482">
    <property type="entry name" value="POLAc"/>
    <property type="match status" value="1"/>
</dbReference>
<dbReference type="PRINTS" id="PR00867">
    <property type="entry name" value="DNAPOLG"/>
</dbReference>
<dbReference type="Gene3D" id="3.30.420.390">
    <property type="match status" value="2"/>
</dbReference>
<dbReference type="GO" id="GO:0003887">
    <property type="term" value="F:DNA-directed DNA polymerase activity"/>
    <property type="evidence" value="ECO:0007669"/>
    <property type="project" value="InterPro"/>
</dbReference>
<dbReference type="Gene3D" id="1.10.150.20">
    <property type="entry name" value="5' to 3' exonuclease, C-terminal subdomain"/>
    <property type="match status" value="1"/>
</dbReference>
<dbReference type="PANTHER" id="PTHR10267:SF0">
    <property type="entry name" value="DNA POLYMERASE SUBUNIT GAMMA-1"/>
    <property type="match status" value="1"/>
</dbReference>
<reference evidence="4" key="1">
    <citation type="submission" date="2014-08" db="EMBL/GenBank/DDBJ databases">
        <authorList>
            <person name="Sharma Rahul"/>
            <person name="Thines Marco"/>
        </authorList>
    </citation>
    <scope>NUCLEOTIDE SEQUENCE</scope>
</reference>
<dbReference type="InterPro" id="IPR012337">
    <property type="entry name" value="RNaseH-like_sf"/>
</dbReference>
<dbReference type="InterPro" id="IPR043502">
    <property type="entry name" value="DNA/RNA_pol_sf"/>
</dbReference>
<evidence type="ECO:0000259" key="3">
    <source>
        <dbReference type="SMART" id="SM00482"/>
    </source>
</evidence>
<feature type="compositionally biased region" description="Low complexity" evidence="2">
    <location>
        <begin position="1593"/>
        <end position="1612"/>
    </location>
</feature>
<feature type="domain" description="DNA-directed DNA polymerase family A palm" evidence="3">
    <location>
        <begin position="1119"/>
        <end position="1350"/>
    </location>
</feature>
<sequence length="1649" mass="184579">MLWKARQSRVLPTFSLPISKQPFSITVCRPAISRSEPWVLSRPSNLSLRLESLVFTRPSFNRCRLSRSASSSPSFHIPVSEQLPVNTGRVYGQALLSGDPAAPFRKNPVGIQLLSAYTRRQVCPNPSLPDVNPENINIARGNLTKKGLLSKLPEPQEPINIDLPKLQGQNIAEHFHNLGVEQSEPFLSLAETLSQSTVLAVPSHFPVVSGWSKYDAEKNTWSQVSYPEGEHMLVFDVEVLYKIHPYPVLATAVSPTAWYSWISPWLLQESEKKEHLISLGPHTTPRVIVGHNISYDRARILEEYQLRGSQNRFLDTMSLHCASQGVSAPQRGLWKQHQSRVATENTARKERREWLVKTIKETEERIANGEIVGVVEHEPALEGAEQFLATPVEGTVKETLNLPQFLAELRFELDDAPIPASTSTGQRLSPEALGDSSEEDGSLSHGWQDVTSMNALDQVFKLHFPDESMDKDQRAAFSSTDPQTIRDNLQALIRYCATDVHATQRIFNIAFPRFRRLCPSPVSFAGQLIMGSSFLPINKTWSSYIINSDAKWSELDMKVKFQLAALAEESREQWIEPPEDWTPGLLTLETARALSCPKEFQNDPDLSQLDWTPRPAKHIRWRALALKQALLEDEKINGEYLGELGEDSISVATTIESPPGVQKRTRKRIIDGRTMPDGVDSLRRSKFIPRLLGLTYHNKPIHYSEEHGFVYEIEETKDTNTESTEIDSSEPLIFNHPNKDVYFSKRVSQGAVFRQMPSSGKKATSILGITSMRSSAMSSALHGTDGAEKVLEALDSKARWETVRKTLIAALDSRGVDVVDYDPMVNLPEFDPAQAIYDVETGAKQREQAFKAEEEDGDEEVVVTNEDLHIPPSASALNANWWPAWYWKLFVPKQGKPSNNMNITVRSQIASHMLRLSWKKHALYRSKEHGWVYRVPNDGTIPEDDPMRGRALYFSAGESAYYQQRADEEARIAENRPYKTTAVINPDVALYEITRATKDLFFKVPHPQGETHRLGRLITKGSAKFFEDETLTSDLALAKEAIQMDMACSYWISVRERVKEQLAIKESDDVPMGFPLETKDNPDELGMIIPQMVVMGTVTRRAVEKTWLTASNAKKNRIGSELKAMVQAPPGYSIVGADVDSEELWIASLLGDAQLGLHGGSPIGWMTLEGTKSQGTDVHSKTAFIVNVTRDGAKVFNYSRIYGAGIKHATRLLMEGQAVQDEEAATKAAEALYASTKGLRVAFNNADFHRFWFGGTESYLFNSIESVARSKLPQTPALKCGITAALRGAFLEKPSDHMTSRINWVVQSSGVDYLHLLIVAVNHICAHYNIDARFLISVHDEIRYLVKDEDKYRATYALQVANLWTRMLFAFQCGMEDLPQGCAFFSAVDVDKVLRKEVDMPCVTPSNPIPIPSGEALHITKTLELTNGSLHADGQPMSIWPSPPSSLPSPVPIPDRPYVQPVSRVKNQDSIWKSFYVNSQACESEEEVYDLWQRMGSPIDPVKVQLERAFRTTRNTAGPKNSDSSDWNRRTAFSKSSKGNFSNWKRNAPSFSGSKPATPSPPLRLVRETRSEQDILMEGYDYWISTQKSYANPSASPLPLSSSESSSASATLKPPLMSFANRQRKPSSAEYAAANSKRSCSQRNGGWKE</sequence>
<feature type="compositionally biased region" description="Polar residues" evidence="2">
    <location>
        <begin position="1512"/>
        <end position="1557"/>
    </location>
</feature>
<dbReference type="GO" id="GO:0003677">
    <property type="term" value="F:DNA binding"/>
    <property type="evidence" value="ECO:0007669"/>
    <property type="project" value="InterPro"/>
</dbReference>
<evidence type="ECO:0000313" key="4">
    <source>
        <dbReference type="EMBL" id="CED83342.1"/>
    </source>
</evidence>
<evidence type="ECO:0000256" key="1">
    <source>
        <dbReference type="ARBA" id="ARBA00031966"/>
    </source>
</evidence>
<feature type="region of interest" description="Disordered" evidence="2">
    <location>
        <begin position="1593"/>
        <end position="1649"/>
    </location>
</feature>
<dbReference type="Gene3D" id="3.30.70.370">
    <property type="match status" value="1"/>
</dbReference>
<dbReference type="InterPro" id="IPR041336">
    <property type="entry name" value="DNApol_Exo"/>
</dbReference>
<name>A0A0F7SMQ3_PHARH</name>
<dbReference type="SUPFAM" id="SSF56672">
    <property type="entry name" value="DNA/RNA polymerases"/>
    <property type="match status" value="1"/>
</dbReference>
<organism evidence="4">
    <name type="scientific">Phaffia rhodozyma</name>
    <name type="common">Yeast</name>
    <name type="synonym">Xanthophyllomyces dendrorhous</name>
    <dbReference type="NCBI Taxonomy" id="264483"/>
    <lineage>
        <taxon>Eukaryota</taxon>
        <taxon>Fungi</taxon>
        <taxon>Dikarya</taxon>
        <taxon>Basidiomycota</taxon>
        <taxon>Agaricomycotina</taxon>
        <taxon>Tremellomycetes</taxon>
        <taxon>Cystofilobasidiales</taxon>
        <taxon>Mrakiaceae</taxon>
        <taxon>Phaffia</taxon>
    </lineage>
</organism>
<dbReference type="GO" id="GO:0006264">
    <property type="term" value="P:mitochondrial DNA replication"/>
    <property type="evidence" value="ECO:0007669"/>
    <property type="project" value="TreeGrafter"/>
</dbReference>
<accession>A0A0F7SMQ3</accession>
<dbReference type="InterPro" id="IPR002297">
    <property type="entry name" value="DNA-dir_DNA_pol_A_mt"/>
</dbReference>
<feature type="region of interest" description="Disordered" evidence="2">
    <location>
        <begin position="417"/>
        <end position="446"/>
    </location>
</feature>
<proteinExistence type="predicted"/>